<evidence type="ECO:0000256" key="2">
    <source>
        <dbReference type="ARBA" id="ARBA00022614"/>
    </source>
</evidence>
<dbReference type="InterPro" id="IPR001611">
    <property type="entry name" value="Leu-rich_rpt"/>
</dbReference>
<dbReference type="InterPro" id="IPR032675">
    <property type="entry name" value="LRR_dom_sf"/>
</dbReference>
<dbReference type="EMBL" id="JAAGAX010000008">
    <property type="protein sequence ID" value="KAF2306446.1"/>
    <property type="molecule type" value="Genomic_DNA"/>
</dbReference>
<dbReference type="PANTHER" id="PTHR48061">
    <property type="entry name" value="LEUCINE-RICH REPEAT RECEPTOR PROTEIN KINASE EMS1-LIKE-RELATED"/>
    <property type="match status" value="1"/>
</dbReference>
<organism evidence="12 13">
    <name type="scientific">Hevea brasiliensis</name>
    <name type="common">Para rubber tree</name>
    <name type="synonym">Siphonia brasiliensis</name>
    <dbReference type="NCBI Taxonomy" id="3981"/>
    <lineage>
        <taxon>Eukaryota</taxon>
        <taxon>Viridiplantae</taxon>
        <taxon>Streptophyta</taxon>
        <taxon>Embryophyta</taxon>
        <taxon>Tracheophyta</taxon>
        <taxon>Spermatophyta</taxon>
        <taxon>Magnoliopsida</taxon>
        <taxon>eudicotyledons</taxon>
        <taxon>Gunneridae</taxon>
        <taxon>Pentapetalae</taxon>
        <taxon>rosids</taxon>
        <taxon>fabids</taxon>
        <taxon>Malpighiales</taxon>
        <taxon>Euphorbiaceae</taxon>
        <taxon>Crotonoideae</taxon>
        <taxon>Micrandreae</taxon>
        <taxon>Hevea</taxon>
    </lineage>
</organism>
<evidence type="ECO:0000256" key="6">
    <source>
        <dbReference type="ARBA" id="ARBA00022989"/>
    </source>
</evidence>
<sequence length="348" mass="37716">MWFLSLPLLVLLFGIHATLASGVCPSDQHSLLVQLHNSLEFDQSKSTKLVRWNFSADCCEWTGVTCDGGGPGHVIGLNLSNESISGGIDKSVAISRKKKLVTLDLSMLYRPGVPSLKLEKPNFATLLQNLTQLGELRLDGVNACANGNEWCQALSTSLPNLEVLSLSNCFLSGPIDPSLAKLQSLSEIRLGDSLQNASLKTLVLSYTNFSGILPDSIGTLGSLSRTELVDCKFNGSLPISMANLNELVYLDFSYSTFSGPIPSLGRSKKLMYIDFSHNQLSGEIPSTHWEGLLNLAHVDLGCNSLDGSIPSFLFAIPSLQNIHLSFNQFTGRVPNIPGVFFFGYPGFE</sequence>
<dbReference type="SUPFAM" id="SSF52058">
    <property type="entry name" value="L domain-like"/>
    <property type="match status" value="1"/>
</dbReference>
<keyword evidence="4 10" id="KW-0732">Signal</keyword>
<feature type="domain" description="Leucine-rich repeat-containing N-terminal plant-type" evidence="11">
    <location>
        <begin position="26"/>
        <end position="67"/>
    </location>
</feature>
<dbReference type="Proteomes" id="UP000467840">
    <property type="component" value="Chromosome 9"/>
</dbReference>
<evidence type="ECO:0000256" key="9">
    <source>
        <dbReference type="ARBA" id="ARBA00023180"/>
    </source>
</evidence>
<evidence type="ECO:0000259" key="11">
    <source>
        <dbReference type="Pfam" id="PF08263"/>
    </source>
</evidence>
<dbReference type="Pfam" id="PF00560">
    <property type="entry name" value="LRR_1"/>
    <property type="match status" value="4"/>
</dbReference>
<proteinExistence type="predicted"/>
<accession>A0A6A6M2C3</accession>
<comment type="subcellular location">
    <subcellularLocation>
        <location evidence="1">Membrane</location>
        <topology evidence="1">Single-pass type I membrane protein</topology>
    </subcellularLocation>
</comment>
<dbReference type="AlphaFoldDB" id="A0A6A6M2C3"/>
<keyword evidence="8" id="KW-0675">Receptor</keyword>
<name>A0A6A6M2C3_HEVBR</name>
<dbReference type="PANTHER" id="PTHR48061:SF2">
    <property type="entry name" value="RECEPTOR LIKE PROTEIN 30-LIKE"/>
    <property type="match status" value="1"/>
</dbReference>
<evidence type="ECO:0000256" key="3">
    <source>
        <dbReference type="ARBA" id="ARBA00022692"/>
    </source>
</evidence>
<keyword evidence="3" id="KW-0812">Transmembrane</keyword>
<keyword evidence="9" id="KW-0325">Glycoprotein</keyword>
<keyword evidence="5" id="KW-0677">Repeat</keyword>
<dbReference type="FunFam" id="3.80.10.10:FF:000383">
    <property type="entry name" value="Leucine-rich repeat receptor protein kinase EMS1"/>
    <property type="match status" value="1"/>
</dbReference>
<evidence type="ECO:0000256" key="5">
    <source>
        <dbReference type="ARBA" id="ARBA00022737"/>
    </source>
</evidence>
<feature type="signal peptide" evidence="10">
    <location>
        <begin position="1"/>
        <end position="20"/>
    </location>
</feature>
<keyword evidence="2" id="KW-0433">Leucine-rich repeat</keyword>
<evidence type="ECO:0000256" key="1">
    <source>
        <dbReference type="ARBA" id="ARBA00004479"/>
    </source>
</evidence>
<feature type="chain" id="PRO_5025667869" description="Leucine-rich repeat-containing N-terminal plant-type domain-containing protein" evidence="10">
    <location>
        <begin position="21"/>
        <end position="348"/>
    </location>
</feature>
<evidence type="ECO:0000256" key="7">
    <source>
        <dbReference type="ARBA" id="ARBA00023136"/>
    </source>
</evidence>
<evidence type="ECO:0000256" key="4">
    <source>
        <dbReference type="ARBA" id="ARBA00022729"/>
    </source>
</evidence>
<keyword evidence="6" id="KW-1133">Transmembrane helix</keyword>
<gene>
    <name evidence="12" type="ORF">GH714_018167</name>
</gene>
<dbReference type="Gene3D" id="3.80.10.10">
    <property type="entry name" value="Ribonuclease Inhibitor"/>
    <property type="match status" value="3"/>
</dbReference>
<dbReference type="InterPro" id="IPR013210">
    <property type="entry name" value="LRR_N_plant-typ"/>
</dbReference>
<evidence type="ECO:0000313" key="13">
    <source>
        <dbReference type="Proteomes" id="UP000467840"/>
    </source>
</evidence>
<comment type="caution">
    <text evidence="12">The sequence shown here is derived from an EMBL/GenBank/DDBJ whole genome shotgun (WGS) entry which is preliminary data.</text>
</comment>
<protein>
    <recommendedName>
        <fullName evidence="11">Leucine-rich repeat-containing N-terminal plant-type domain-containing protein</fullName>
    </recommendedName>
</protein>
<dbReference type="GO" id="GO:0016020">
    <property type="term" value="C:membrane"/>
    <property type="evidence" value="ECO:0007669"/>
    <property type="project" value="UniProtKB-SubCell"/>
</dbReference>
<evidence type="ECO:0000313" key="12">
    <source>
        <dbReference type="EMBL" id="KAF2306446.1"/>
    </source>
</evidence>
<evidence type="ECO:0000256" key="8">
    <source>
        <dbReference type="ARBA" id="ARBA00023170"/>
    </source>
</evidence>
<dbReference type="InterPro" id="IPR046956">
    <property type="entry name" value="RLP23-like"/>
</dbReference>
<keyword evidence="7" id="KW-0472">Membrane</keyword>
<evidence type="ECO:0000256" key="10">
    <source>
        <dbReference type="SAM" id="SignalP"/>
    </source>
</evidence>
<keyword evidence="13" id="KW-1185">Reference proteome</keyword>
<dbReference type="Pfam" id="PF08263">
    <property type="entry name" value="LRRNT_2"/>
    <property type="match status" value="1"/>
</dbReference>
<reference evidence="12 13" key="1">
    <citation type="journal article" date="2020" name="Mol. Plant">
        <title>The Chromosome-Based Rubber Tree Genome Provides New Insights into Spurge Genome Evolution and Rubber Biosynthesis.</title>
        <authorList>
            <person name="Liu J."/>
            <person name="Shi C."/>
            <person name="Shi C.C."/>
            <person name="Li W."/>
            <person name="Zhang Q.J."/>
            <person name="Zhang Y."/>
            <person name="Li K."/>
            <person name="Lu H.F."/>
            <person name="Shi C."/>
            <person name="Zhu S.T."/>
            <person name="Xiao Z.Y."/>
            <person name="Nan H."/>
            <person name="Yue Y."/>
            <person name="Zhu X.G."/>
            <person name="Wu Y."/>
            <person name="Hong X.N."/>
            <person name="Fan G.Y."/>
            <person name="Tong Y."/>
            <person name="Zhang D."/>
            <person name="Mao C.L."/>
            <person name="Liu Y.L."/>
            <person name="Hao S.J."/>
            <person name="Liu W.Q."/>
            <person name="Lv M.Q."/>
            <person name="Zhang H.B."/>
            <person name="Liu Y."/>
            <person name="Hu-Tang G.R."/>
            <person name="Wang J.P."/>
            <person name="Wang J.H."/>
            <person name="Sun Y.H."/>
            <person name="Ni S.B."/>
            <person name="Chen W.B."/>
            <person name="Zhang X.C."/>
            <person name="Jiao Y.N."/>
            <person name="Eichler E.E."/>
            <person name="Li G.H."/>
            <person name="Liu X."/>
            <person name="Gao L.Z."/>
        </authorList>
    </citation>
    <scope>NUCLEOTIDE SEQUENCE [LARGE SCALE GENOMIC DNA]</scope>
    <source>
        <strain evidence="13">cv. GT1</strain>
        <tissue evidence="12">Leaf</tissue>
    </source>
</reference>